<protein>
    <submittedName>
        <fullName evidence="2">Probable RNA-directed DNA polymerase from transposon BS</fullName>
    </submittedName>
</protein>
<comment type="caution">
    <text evidence="2">The sequence shown here is derived from an EMBL/GenBank/DDBJ whole genome shotgun (WGS) entry which is preliminary data.</text>
</comment>
<feature type="region of interest" description="Disordered" evidence="1">
    <location>
        <begin position="54"/>
        <end position="75"/>
    </location>
</feature>
<accession>A0A4C1TBT0</accession>
<sequence length="435" mass="49214">MGYRLFTGPPGAWDAASAIRGKFRMNATSLVKYGFTFDEDRRCYHIPNANSKDAQQCSLAEPESAGGRRRSRGDDASANGSIHLFPGLRFICHGLRRILVFICGYVFLGPGVCVCVSKLLHPSCLITSSDPRDDLPSASLDEVQKIVKNIKAKKAPGLDDDISNKDIKCFPIPLLSLLVAIFNACLKNRYFRPVWKEAEVIGIPKPGKPRNFPVIYRPISFLSGLGKLHEKILKARLSEHLFCKGFIIDEQFGFRPNHSCPQRPSMSWLYGFKPGRIEMNPDKSAAIYFKTSKDKSVRLVPLGTPSLRIHKVPIPWLYSYQYLGITLDMNLHFGEHMRRVKETAIFYQARLNDMLVLRRDLELSTILKYTKDASERFFSIAEIHPNQLLSAAVFYEVSPSHHFNRGSRNALTDLPDALTAEVERLIEINKQKNND</sequence>
<reference evidence="2 3" key="1">
    <citation type="journal article" date="2019" name="Commun. Biol.">
        <title>The bagworm genome reveals a unique fibroin gene that provides high tensile strength.</title>
        <authorList>
            <person name="Kono N."/>
            <person name="Nakamura H."/>
            <person name="Ohtoshi R."/>
            <person name="Tomita M."/>
            <person name="Numata K."/>
            <person name="Arakawa K."/>
        </authorList>
    </citation>
    <scope>NUCLEOTIDE SEQUENCE [LARGE SCALE GENOMIC DNA]</scope>
</reference>
<evidence type="ECO:0000313" key="2">
    <source>
        <dbReference type="EMBL" id="GBP11922.1"/>
    </source>
</evidence>
<keyword evidence="3" id="KW-1185">Reference proteome</keyword>
<evidence type="ECO:0000313" key="3">
    <source>
        <dbReference type="Proteomes" id="UP000299102"/>
    </source>
</evidence>
<dbReference type="PANTHER" id="PTHR19446">
    <property type="entry name" value="REVERSE TRANSCRIPTASES"/>
    <property type="match status" value="1"/>
</dbReference>
<proteinExistence type="predicted"/>
<dbReference type="GO" id="GO:0003964">
    <property type="term" value="F:RNA-directed DNA polymerase activity"/>
    <property type="evidence" value="ECO:0007669"/>
    <property type="project" value="UniProtKB-KW"/>
</dbReference>
<evidence type="ECO:0000256" key="1">
    <source>
        <dbReference type="SAM" id="MobiDB-lite"/>
    </source>
</evidence>
<dbReference type="EMBL" id="BGZK01000048">
    <property type="protein sequence ID" value="GBP11922.1"/>
    <property type="molecule type" value="Genomic_DNA"/>
</dbReference>
<dbReference type="Proteomes" id="UP000299102">
    <property type="component" value="Unassembled WGS sequence"/>
</dbReference>
<keyword evidence="2" id="KW-0808">Transferase</keyword>
<organism evidence="2 3">
    <name type="scientific">Eumeta variegata</name>
    <name type="common">Bagworm moth</name>
    <name type="synonym">Eumeta japonica</name>
    <dbReference type="NCBI Taxonomy" id="151549"/>
    <lineage>
        <taxon>Eukaryota</taxon>
        <taxon>Metazoa</taxon>
        <taxon>Ecdysozoa</taxon>
        <taxon>Arthropoda</taxon>
        <taxon>Hexapoda</taxon>
        <taxon>Insecta</taxon>
        <taxon>Pterygota</taxon>
        <taxon>Neoptera</taxon>
        <taxon>Endopterygota</taxon>
        <taxon>Lepidoptera</taxon>
        <taxon>Glossata</taxon>
        <taxon>Ditrysia</taxon>
        <taxon>Tineoidea</taxon>
        <taxon>Psychidae</taxon>
        <taxon>Oiketicinae</taxon>
        <taxon>Eumeta</taxon>
    </lineage>
</organism>
<keyword evidence="2" id="KW-0548">Nucleotidyltransferase</keyword>
<gene>
    <name evidence="2" type="primary">RTase</name>
    <name evidence="2" type="ORF">EVAR_74549_1</name>
</gene>
<keyword evidence="2" id="KW-0695">RNA-directed DNA polymerase</keyword>
<name>A0A4C1TBT0_EUMVA</name>
<dbReference type="AlphaFoldDB" id="A0A4C1TBT0"/>